<dbReference type="EMBL" id="CP157485">
    <property type="protein sequence ID" value="XBO46642.1"/>
    <property type="molecule type" value="Genomic_DNA"/>
</dbReference>
<reference evidence="7" key="1">
    <citation type="submission" date="2024-05" db="EMBL/GenBank/DDBJ databases">
        <authorList>
            <person name="Kim S."/>
            <person name="Heo J."/>
            <person name="Choi H."/>
            <person name="Choi Y."/>
            <person name="Kwon S.-W."/>
            <person name="Kim Y."/>
        </authorList>
    </citation>
    <scope>NUCLEOTIDE SEQUENCE</scope>
    <source>
        <strain evidence="7">KACC 23697</strain>
    </source>
</reference>
<organism evidence="7">
    <name type="scientific">Pedobacter sp. KACC 23697</name>
    <dbReference type="NCBI Taxonomy" id="3149230"/>
    <lineage>
        <taxon>Bacteria</taxon>
        <taxon>Pseudomonadati</taxon>
        <taxon>Bacteroidota</taxon>
        <taxon>Sphingobacteriia</taxon>
        <taxon>Sphingobacteriales</taxon>
        <taxon>Sphingobacteriaceae</taxon>
        <taxon>Pedobacter</taxon>
    </lineage>
</organism>
<dbReference type="PROSITE" id="PS50059">
    <property type="entry name" value="FKBP_PPIASE"/>
    <property type="match status" value="1"/>
</dbReference>
<evidence type="ECO:0000256" key="5">
    <source>
        <dbReference type="SAM" id="SignalP"/>
    </source>
</evidence>
<evidence type="ECO:0000256" key="2">
    <source>
        <dbReference type="ARBA" id="ARBA00023110"/>
    </source>
</evidence>
<dbReference type="Gene3D" id="3.10.50.40">
    <property type="match status" value="2"/>
</dbReference>
<dbReference type="EC" id="5.2.1.8" evidence="4"/>
<evidence type="ECO:0000256" key="1">
    <source>
        <dbReference type="ARBA" id="ARBA00000971"/>
    </source>
</evidence>
<dbReference type="RefSeq" id="WP_406824153.1">
    <property type="nucleotide sequence ID" value="NZ_CP157485.1"/>
</dbReference>
<dbReference type="SUPFAM" id="SSF54534">
    <property type="entry name" value="FKBP-like"/>
    <property type="match status" value="2"/>
</dbReference>
<feature type="chain" id="PRO_5043515309" description="Peptidyl-prolyl cis-trans isomerase" evidence="5">
    <location>
        <begin position="21"/>
        <end position="291"/>
    </location>
</feature>
<protein>
    <recommendedName>
        <fullName evidence="4">Peptidyl-prolyl cis-trans isomerase</fullName>
        <ecNumber evidence="4">5.2.1.8</ecNumber>
    </recommendedName>
</protein>
<evidence type="ECO:0000256" key="4">
    <source>
        <dbReference type="RuleBase" id="RU003915"/>
    </source>
</evidence>
<evidence type="ECO:0000259" key="6">
    <source>
        <dbReference type="PROSITE" id="PS50059"/>
    </source>
</evidence>
<name>A0AAU7K1U8_9SPHI</name>
<dbReference type="AlphaFoldDB" id="A0AAU7K1U8"/>
<gene>
    <name evidence="7" type="ORF">ABEG20_15230</name>
</gene>
<dbReference type="InterPro" id="IPR001179">
    <property type="entry name" value="PPIase_FKBP_dom"/>
</dbReference>
<dbReference type="Pfam" id="PF00254">
    <property type="entry name" value="FKBP_C"/>
    <property type="match status" value="1"/>
</dbReference>
<dbReference type="InterPro" id="IPR046357">
    <property type="entry name" value="PPIase_dom_sf"/>
</dbReference>
<keyword evidence="5" id="KW-0732">Signal</keyword>
<keyword evidence="2 3" id="KW-0697">Rotamase</keyword>
<accession>A0AAU7K1U8</accession>
<evidence type="ECO:0000256" key="3">
    <source>
        <dbReference type="PROSITE-ProRule" id="PRU00277"/>
    </source>
</evidence>
<evidence type="ECO:0000313" key="7">
    <source>
        <dbReference type="EMBL" id="XBO46642.1"/>
    </source>
</evidence>
<dbReference type="GO" id="GO:0003755">
    <property type="term" value="F:peptidyl-prolyl cis-trans isomerase activity"/>
    <property type="evidence" value="ECO:0007669"/>
    <property type="project" value="UniProtKB-UniRule"/>
</dbReference>
<comment type="catalytic activity">
    <reaction evidence="1 3 4">
        <text>[protein]-peptidylproline (omega=180) = [protein]-peptidylproline (omega=0)</text>
        <dbReference type="Rhea" id="RHEA:16237"/>
        <dbReference type="Rhea" id="RHEA-COMP:10747"/>
        <dbReference type="Rhea" id="RHEA-COMP:10748"/>
        <dbReference type="ChEBI" id="CHEBI:83833"/>
        <dbReference type="ChEBI" id="CHEBI:83834"/>
        <dbReference type="EC" id="5.2.1.8"/>
    </reaction>
</comment>
<proteinExistence type="inferred from homology"/>
<dbReference type="PROSITE" id="PS51257">
    <property type="entry name" value="PROKAR_LIPOPROTEIN"/>
    <property type="match status" value="1"/>
</dbReference>
<feature type="signal peptide" evidence="5">
    <location>
        <begin position="1"/>
        <end position="20"/>
    </location>
</feature>
<comment type="similarity">
    <text evidence="4">Belongs to the FKBP-type PPIase family.</text>
</comment>
<feature type="domain" description="PPIase FKBP-type" evidence="6">
    <location>
        <begin position="72"/>
        <end position="171"/>
    </location>
</feature>
<keyword evidence="3 4" id="KW-0413">Isomerase</keyword>
<sequence length="291" mass="32171">MNKFTKLGLFAILLVTVVFSSCKKEYESIESTDDAAIQAYLKKNNLNFDKDPTKGYYFKINTQGTGSKVANQDSVYYTYTFKTLSGQVLQQTSDLMILGTYLGYTDQFMINSNTVNYVFAPVREVLSKLNRGGKATLIMPSHLAFGKNGLSALNIGSNENIIVDLVMYNESKRHEIDELEINKFIANNNLTLIKDPSRARYSIITPGTGTDAISLTSTIVANYTVRYLDGTVLQTSTDGSFSSVLSDLYKGWQIILPGKVTAGGKLRLIIPSDLANGRPLDFDIEIVKVTN</sequence>